<dbReference type="PANTHER" id="PTHR43369">
    <property type="entry name" value="PHOSPHORIBOSYLGLYCINAMIDE FORMYLTRANSFERASE"/>
    <property type="match status" value="1"/>
</dbReference>
<evidence type="ECO:0000256" key="2">
    <source>
        <dbReference type="ARBA" id="ARBA00022679"/>
    </source>
</evidence>
<comment type="function">
    <text evidence="6">Catalyzes the transfer of a formyl group from 10-formyltetrahydrofolate to 5-phospho-ribosyl-glycinamide (GAR), producing 5-phospho-ribosyl-N-formylglycinamide (FGAR) and tetrahydrofolate.</text>
</comment>
<name>A0A5J4FTM7_9FLAO</name>
<keyword evidence="2 6" id="KW-0808">Transferase</keyword>
<dbReference type="PANTHER" id="PTHR43369:SF2">
    <property type="entry name" value="PHOSPHORIBOSYLGLYCINAMIDE FORMYLTRANSFERASE"/>
    <property type="match status" value="1"/>
</dbReference>
<evidence type="ECO:0000259" key="7">
    <source>
        <dbReference type="Pfam" id="PF00551"/>
    </source>
</evidence>
<feature type="site" description="Raises pKa of active site His" evidence="6">
    <location>
        <position position="145"/>
    </location>
</feature>
<dbReference type="InterPro" id="IPR002376">
    <property type="entry name" value="Formyl_transf_N"/>
</dbReference>
<proteinExistence type="inferred from homology"/>
<feature type="binding site" evidence="6">
    <location>
        <position position="102"/>
    </location>
    <ligand>
        <name>(6R)-10-formyltetrahydrofolate</name>
        <dbReference type="ChEBI" id="CHEBI:195366"/>
    </ligand>
</feature>
<feature type="binding site" evidence="6">
    <location>
        <begin position="12"/>
        <end position="14"/>
    </location>
    <ligand>
        <name>N(1)-(5-phospho-beta-D-ribosyl)glycinamide</name>
        <dbReference type="ChEBI" id="CHEBI:143788"/>
    </ligand>
</feature>
<accession>A0A5J4FTM7</accession>
<reference evidence="8 9" key="1">
    <citation type="submission" date="2019-08" db="EMBL/GenBank/DDBJ databases">
        <title>Ulvibacter marinistellae sp. nov., isolated from a starfish, Patiria pectinifera.</title>
        <authorList>
            <person name="Kawano K."/>
            <person name="Ushijima N."/>
            <person name="Kihara M."/>
            <person name="Itoh H."/>
        </authorList>
    </citation>
    <scope>NUCLEOTIDE SEQUENCE [LARGE SCALE GENOMIC DNA]</scope>
    <source>
        <strain evidence="8 9">KK4</strain>
    </source>
</reference>
<organism evidence="8 9">
    <name type="scientific">Patiriisocius marinistellae</name>
    <dbReference type="NCBI Taxonomy" id="2494560"/>
    <lineage>
        <taxon>Bacteria</taxon>
        <taxon>Pseudomonadati</taxon>
        <taxon>Bacteroidota</taxon>
        <taxon>Flavobacteriia</taxon>
        <taxon>Flavobacteriales</taxon>
        <taxon>Flavobacteriaceae</taxon>
        <taxon>Patiriisocius</taxon>
    </lineage>
</organism>
<sequence>MKKIVIFASGNGTNAENVIKYFEQSNIAQVVHVLSNKKDAKVLKRAQAFKIEASSFSKAEILNPEKVLNTLKLIQPDLIVLAGFLLKFPEIILSTFPKKVINIHPALLPKYGGKGMYGNYVHEAVIAAGEKETGITIHYVNEHYDEGAIIAQYKTQVLKTDTAVDVAKKIHVLEYEWLPKVIEKILINTAGSDNQLQLVSDE</sequence>
<protein>
    <recommendedName>
        <fullName evidence="6">Phosphoribosylglycinamide formyltransferase</fullName>
        <ecNumber evidence="6">2.1.2.2</ecNumber>
    </recommendedName>
    <alternativeName>
        <fullName evidence="6">5'-phosphoribosylglycinamide transformylase</fullName>
    </alternativeName>
    <alternativeName>
        <fullName evidence="6">GAR transformylase</fullName>
        <shortName evidence="6">GART</shortName>
    </alternativeName>
</protein>
<keyword evidence="3 6" id="KW-0658">Purine biosynthesis</keyword>
<feature type="active site" description="Proton donor" evidence="6">
    <location>
        <position position="104"/>
    </location>
</feature>
<dbReference type="Proteomes" id="UP000326994">
    <property type="component" value="Unassembled WGS sequence"/>
</dbReference>
<dbReference type="EC" id="2.1.2.2" evidence="6"/>
<gene>
    <name evidence="6 8" type="primary">purN</name>
    <name evidence="8" type="ORF">ULMS_04710</name>
</gene>
<dbReference type="EMBL" id="BKCF01000001">
    <property type="protein sequence ID" value="GEQ84963.1"/>
    <property type="molecule type" value="Genomic_DNA"/>
</dbReference>
<evidence type="ECO:0000256" key="4">
    <source>
        <dbReference type="ARBA" id="ARBA00038440"/>
    </source>
</evidence>
<dbReference type="GO" id="GO:0006189">
    <property type="term" value="P:'de novo' IMP biosynthetic process"/>
    <property type="evidence" value="ECO:0007669"/>
    <property type="project" value="UniProtKB-UniRule"/>
</dbReference>
<dbReference type="OrthoDB" id="9806170at2"/>
<dbReference type="Gene3D" id="3.40.50.170">
    <property type="entry name" value="Formyl transferase, N-terminal domain"/>
    <property type="match status" value="1"/>
</dbReference>
<comment type="similarity">
    <text evidence="4 6">Belongs to the GART family.</text>
</comment>
<dbReference type="Pfam" id="PF00551">
    <property type="entry name" value="Formyl_trans_N"/>
    <property type="match status" value="1"/>
</dbReference>
<dbReference type="CDD" id="cd08645">
    <property type="entry name" value="FMT_core_GART"/>
    <property type="match status" value="1"/>
</dbReference>
<dbReference type="GO" id="GO:0005829">
    <property type="term" value="C:cytosol"/>
    <property type="evidence" value="ECO:0007669"/>
    <property type="project" value="TreeGrafter"/>
</dbReference>
<evidence type="ECO:0000313" key="9">
    <source>
        <dbReference type="Proteomes" id="UP000326994"/>
    </source>
</evidence>
<evidence type="ECO:0000256" key="6">
    <source>
        <dbReference type="HAMAP-Rule" id="MF_01930"/>
    </source>
</evidence>
<dbReference type="RefSeq" id="WP_151892903.1">
    <property type="nucleotide sequence ID" value="NZ_BKCF01000001.1"/>
</dbReference>
<dbReference type="InterPro" id="IPR004607">
    <property type="entry name" value="GART"/>
</dbReference>
<dbReference type="InterPro" id="IPR036477">
    <property type="entry name" value="Formyl_transf_N_sf"/>
</dbReference>
<evidence type="ECO:0000313" key="8">
    <source>
        <dbReference type="EMBL" id="GEQ84963.1"/>
    </source>
</evidence>
<evidence type="ECO:0000256" key="3">
    <source>
        <dbReference type="ARBA" id="ARBA00022755"/>
    </source>
</evidence>
<comment type="caution">
    <text evidence="8">The sequence shown here is derived from an EMBL/GenBank/DDBJ whole genome shotgun (WGS) entry which is preliminary data.</text>
</comment>
<keyword evidence="9" id="KW-1185">Reference proteome</keyword>
<evidence type="ECO:0000256" key="5">
    <source>
        <dbReference type="ARBA" id="ARBA00047664"/>
    </source>
</evidence>
<feature type="domain" description="Formyl transferase N-terminal" evidence="7">
    <location>
        <begin position="2"/>
        <end position="182"/>
    </location>
</feature>
<evidence type="ECO:0000256" key="1">
    <source>
        <dbReference type="ARBA" id="ARBA00005054"/>
    </source>
</evidence>
<comment type="pathway">
    <text evidence="1 6">Purine metabolism; IMP biosynthesis via de novo pathway; N(2)-formyl-N(1)-(5-phospho-D-ribosyl)glycinamide from N(1)-(5-phospho-D-ribosyl)glycinamide (10-formyl THF route): step 1/1.</text>
</comment>
<dbReference type="PROSITE" id="PS00373">
    <property type="entry name" value="GART"/>
    <property type="match status" value="1"/>
</dbReference>
<dbReference type="InterPro" id="IPR001555">
    <property type="entry name" value="GART_AS"/>
</dbReference>
<dbReference type="GO" id="GO:0004644">
    <property type="term" value="F:phosphoribosylglycinamide formyltransferase activity"/>
    <property type="evidence" value="ECO:0007669"/>
    <property type="project" value="UniProtKB-UniRule"/>
</dbReference>
<dbReference type="UniPathway" id="UPA00074">
    <property type="reaction ID" value="UER00126"/>
</dbReference>
<dbReference type="SUPFAM" id="SSF53328">
    <property type="entry name" value="Formyltransferase"/>
    <property type="match status" value="1"/>
</dbReference>
<comment type="caution">
    <text evidence="6">Lacks conserved residue(s) required for the propagation of feature annotation.</text>
</comment>
<dbReference type="HAMAP" id="MF_01930">
    <property type="entry name" value="PurN"/>
    <property type="match status" value="1"/>
</dbReference>
<comment type="catalytic activity">
    <reaction evidence="5 6">
        <text>N(1)-(5-phospho-beta-D-ribosyl)glycinamide + (6R)-10-formyltetrahydrofolate = N(2)-formyl-N(1)-(5-phospho-beta-D-ribosyl)glycinamide + (6S)-5,6,7,8-tetrahydrofolate + H(+)</text>
        <dbReference type="Rhea" id="RHEA:15053"/>
        <dbReference type="ChEBI" id="CHEBI:15378"/>
        <dbReference type="ChEBI" id="CHEBI:57453"/>
        <dbReference type="ChEBI" id="CHEBI:143788"/>
        <dbReference type="ChEBI" id="CHEBI:147286"/>
        <dbReference type="ChEBI" id="CHEBI:195366"/>
        <dbReference type="EC" id="2.1.2.2"/>
    </reaction>
</comment>
<dbReference type="AlphaFoldDB" id="A0A5J4FTM7"/>